<evidence type="ECO:0000256" key="1">
    <source>
        <dbReference type="ARBA" id="ARBA00001947"/>
    </source>
</evidence>
<evidence type="ECO:0000256" key="3">
    <source>
        <dbReference type="ARBA" id="ARBA00007575"/>
    </source>
</evidence>
<dbReference type="SMART" id="SM01264">
    <property type="entry name" value="M16C_associated"/>
    <property type="match status" value="1"/>
</dbReference>
<dbReference type="FunFam" id="3.30.830.10:FF:000034">
    <property type="entry name" value="presequence protease 1, chloroplastic/mitochondrial"/>
    <property type="match status" value="1"/>
</dbReference>
<keyword evidence="4" id="KW-0645">Protease</keyword>
<evidence type="ECO:0000256" key="4">
    <source>
        <dbReference type="ARBA" id="ARBA00022670"/>
    </source>
</evidence>
<reference evidence="11 12" key="1">
    <citation type="journal article" date="2024" name="Nat. Commun.">
        <title>Phylogenomics reveals the evolutionary origins of lichenization in chlorophyte algae.</title>
        <authorList>
            <person name="Puginier C."/>
            <person name="Libourel C."/>
            <person name="Otte J."/>
            <person name="Skaloud P."/>
            <person name="Haon M."/>
            <person name="Grisel S."/>
            <person name="Petersen M."/>
            <person name="Berrin J.G."/>
            <person name="Delaux P.M."/>
            <person name="Dal Grande F."/>
            <person name="Keller J."/>
        </authorList>
    </citation>
    <scope>NUCLEOTIDE SEQUENCE [LARGE SCALE GENOMIC DNA]</scope>
    <source>
        <strain evidence="11 12">SAG 2036</strain>
    </source>
</reference>
<comment type="caution">
    <text evidence="11">The sequence shown here is derived from an EMBL/GenBank/DDBJ whole genome shotgun (WGS) entry which is preliminary data.</text>
</comment>
<keyword evidence="6" id="KW-0378">Hydrolase</keyword>
<protein>
    <recommendedName>
        <fullName evidence="10">Peptidase M16C associated domain-containing protein</fullName>
    </recommendedName>
</protein>
<dbReference type="FunFam" id="3.30.830.10:FF:000009">
    <property type="entry name" value="Presequence protease, mitochondrial"/>
    <property type="match status" value="1"/>
</dbReference>
<dbReference type="PANTHER" id="PTHR43016">
    <property type="entry name" value="PRESEQUENCE PROTEASE"/>
    <property type="match status" value="1"/>
</dbReference>
<dbReference type="GO" id="GO:0004222">
    <property type="term" value="F:metalloendopeptidase activity"/>
    <property type="evidence" value="ECO:0007669"/>
    <property type="project" value="TreeGrafter"/>
</dbReference>
<dbReference type="InterPro" id="IPR011249">
    <property type="entry name" value="Metalloenz_LuxS/M16"/>
</dbReference>
<dbReference type="Pfam" id="PF08367">
    <property type="entry name" value="M16C_assoc"/>
    <property type="match status" value="1"/>
</dbReference>
<evidence type="ECO:0000313" key="12">
    <source>
        <dbReference type="Proteomes" id="UP001465755"/>
    </source>
</evidence>
<proteinExistence type="inferred from homology"/>
<dbReference type="EMBL" id="JALJOQ010000042">
    <property type="protein sequence ID" value="KAK9805775.1"/>
    <property type="molecule type" value="Genomic_DNA"/>
</dbReference>
<dbReference type="InterPro" id="IPR013578">
    <property type="entry name" value="Peptidase_M16C_assoc"/>
</dbReference>
<evidence type="ECO:0000256" key="9">
    <source>
        <dbReference type="ARBA" id="ARBA00023128"/>
    </source>
</evidence>
<dbReference type="GO" id="GO:0016485">
    <property type="term" value="P:protein processing"/>
    <property type="evidence" value="ECO:0007669"/>
    <property type="project" value="TreeGrafter"/>
</dbReference>
<evidence type="ECO:0000259" key="10">
    <source>
        <dbReference type="SMART" id="SM01264"/>
    </source>
</evidence>
<dbReference type="GO" id="GO:0046872">
    <property type="term" value="F:metal ion binding"/>
    <property type="evidence" value="ECO:0007669"/>
    <property type="project" value="UniProtKB-KW"/>
</dbReference>
<dbReference type="Gene3D" id="3.30.830.10">
    <property type="entry name" value="Metalloenzyme, LuxS/M16 peptidase-like"/>
    <property type="match status" value="4"/>
</dbReference>
<keyword evidence="5" id="KW-0479">Metal-binding</keyword>
<gene>
    <name evidence="11" type="ORF">WJX73_008308</name>
</gene>
<name>A0AAW1PBQ6_9CHLO</name>
<dbReference type="InterPro" id="IPR055130">
    <property type="entry name" value="PreP_C"/>
</dbReference>
<dbReference type="Pfam" id="PF05193">
    <property type="entry name" value="Peptidase_M16_C"/>
    <property type="match status" value="1"/>
</dbReference>
<comment type="subcellular location">
    <subcellularLocation>
        <location evidence="2">Mitochondrion</location>
    </subcellularLocation>
</comment>
<evidence type="ECO:0000256" key="6">
    <source>
        <dbReference type="ARBA" id="ARBA00022801"/>
    </source>
</evidence>
<dbReference type="Pfam" id="PF00675">
    <property type="entry name" value="Peptidase_M16"/>
    <property type="match status" value="1"/>
</dbReference>
<evidence type="ECO:0000256" key="2">
    <source>
        <dbReference type="ARBA" id="ARBA00004173"/>
    </source>
</evidence>
<dbReference type="SUPFAM" id="SSF63411">
    <property type="entry name" value="LuxS/MPP-like metallohydrolase"/>
    <property type="match status" value="4"/>
</dbReference>
<evidence type="ECO:0000256" key="7">
    <source>
        <dbReference type="ARBA" id="ARBA00022833"/>
    </source>
</evidence>
<organism evidence="11 12">
    <name type="scientific">Symbiochloris irregularis</name>
    <dbReference type="NCBI Taxonomy" id="706552"/>
    <lineage>
        <taxon>Eukaryota</taxon>
        <taxon>Viridiplantae</taxon>
        <taxon>Chlorophyta</taxon>
        <taxon>core chlorophytes</taxon>
        <taxon>Trebouxiophyceae</taxon>
        <taxon>Trebouxiales</taxon>
        <taxon>Trebouxiaceae</taxon>
        <taxon>Symbiochloris</taxon>
    </lineage>
</organism>
<feature type="domain" description="Peptidase M16C associated" evidence="10">
    <location>
        <begin position="545"/>
        <end position="794"/>
    </location>
</feature>
<keyword evidence="7" id="KW-0862">Zinc</keyword>
<dbReference type="AlphaFoldDB" id="A0AAW1PBQ6"/>
<dbReference type="FunFam" id="3.30.830.10:FF:000029">
    <property type="entry name" value="Presequence protease 1"/>
    <property type="match status" value="1"/>
</dbReference>
<dbReference type="GO" id="GO:0005739">
    <property type="term" value="C:mitochondrion"/>
    <property type="evidence" value="ECO:0007669"/>
    <property type="project" value="UniProtKB-SubCell"/>
</dbReference>
<keyword evidence="12" id="KW-1185">Reference proteome</keyword>
<accession>A0AAW1PBQ6</accession>
<comment type="cofactor">
    <cofactor evidence="1">
        <name>Zn(2+)</name>
        <dbReference type="ChEBI" id="CHEBI:29105"/>
    </cofactor>
</comment>
<evidence type="ECO:0000256" key="5">
    <source>
        <dbReference type="ARBA" id="ARBA00022723"/>
    </source>
</evidence>
<evidence type="ECO:0000256" key="8">
    <source>
        <dbReference type="ARBA" id="ARBA00023049"/>
    </source>
</evidence>
<evidence type="ECO:0000313" key="11">
    <source>
        <dbReference type="EMBL" id="KAK9805775.1"/>
    </source>
</evidence>
<dbReference type="InterPro" id="IPR011765">
    <property type="entry name" value="Pept_M16_N"/>
</dbReference>
<keyword evidence="9" id="KW-0496">Mitochondrion</keyword>
<dbReference type="Proteomes" id="UP001465755">
    <property type="component" value="Unassembled WGS sequence"/>
</dbReference>
<keyword evidence="8" id="KW-0482">Metalloprotease</keyword>
<sequence>MYPSTGLQALRGACQCPLLAPRTFKSFASWSRPTFTAFTSGTEALRSCQISSPARRGRLSTSLARAAVAAPPETETFAPAPKVQHGFELVKQQYVAEYNSDVRLYKHQKTGAEMISVLNSDENKTFGAVLRTPVENSKGIPHILEHSVLCGSKKYPIKEPFVELMKGSLNTFLNAFTYPDRTCYPVASTNLQDFYNLVDVYLDAVLHPKCIDDEHTFAQEGWHYELEDPKEDMTYKGVVFNEMKGVYSSPDSAHSRLTQTALFPDNNYAVDSGGDPEVIPELSFDEFRAFHERYYHPSNARFWFYGDDDPEERLVLMDRALAGFEARPVDSHVGVQKLFTEPRRVKGTYAAGEESQEEGTKPKAFVSLNWVLEEEPLDLETSLAWGFLDYLLLGTPAAPLRKALNDSGLGEALIGGGLMDELRQPVFSVGLKGVDPPDAAKVEELILGNLEQLAREGFTSTAIEAAVNTIEFSLRENNTGSFPRGLSLMLRSAAAWIYDQDPLEPLQWTDDLQRFKDRIASGEDVFGPLIRKHLLHNNHRVAAEVLPDAQKAKEQEAAEQAKLSARRSSMSDADITAAIEETQRLRLRQETPDTPEALQCVPGLQIEDIPKQAASVPTTKSDLQGVTLLQHDLFTNNVLYLEAGLDLHTVPANLLPLLPLFSRSLTQMGTERENFIQLTERIGRKTGGIGVSPFTSDMKGSPDPAAYLMVSGKAMGDKAGDMLDLFRDVLLTARLDDKNRFLQMALETRARLESGVIGAGHRIAAARLDAQRSTAGFVSESMGGVSYLDYIRQLVPRINSDWDGVKADLEAIRTALLQRQGAIINMTGDEATLEAARPHVSAFLDALPATSSGRQDWSQRLPRLNEAITVPTQVNYVGKAANLYKDAGYKLKGSAYVVNKLLGTTWLWDRVRVSGGAYGGFADFDSHSGMFSFLSYRDPNLLKTVDVYDGTAAFLRELQLDKDALTKAIIGTIGDIDSYQLPDAKGHTALMRHILGISDEERQQRREEILGTTIQDFRDFADAVECVKGEHGRVVAVTSQDRAKAVNEKERPGFFDNIVQVL</sequence>
<dbReference type="InterPro" id="IPR007863">
    <property type="entry name" value="Peptidase_M16_C"/>
</dbReference>
<dbReference type="PANTHER" id="PTHR43016:SF13">
    <property type="entry name" value="PRESEQUENCE PROTEASE, MITOCHONDRIAL"/>
    <property type="match status" value="1"/>
</dbReference>
<dbReference type="Pfam" id="PF22516">
    <property type="entry name" value="PreP_C"/>
    <property type="match status" value="1"/>
</dbReference>
<comment type="similarity">
    <text evidence="3">Belongs to the peptidase M16 family. PreP subfamily.</text>
</comment>